<keyword evidence="2 3" id="KW-0802">TPR repeat</keyword>
<accession>A0ABU1TKU3</accession>
<organism evidence="4 5">
    <name type="scientific">Flavobacterium arsenatis</name>
    <dbReference type="NCBI Taxonomy" id="1484332"/>
    <lineage>
        <taxon>Bacteria</taxon>
        <taxon>Pseudomonadati</taxon>
        <taxon>Bacteroidota</taxon>
        <taxon>Flavobacteriia</taxon>
        <taxon>Flavobacteriales</taxon>
        <taxon>Flavobacteriaceae</taxon>
        <taxon>Flavobacterium</taxon>
    </lineage>
</organism>
<dbReference type="EMBL" id="JAVDVI010000001">
    <property type="protein sequence ID" value="MDR6966023.1"/>
    <property type="molecule type" value="Genomic_DNA"/>
</dbReference>
<dbReference type="RefSeq" id="WP_310023453.1">
    <property type="nucleotide sequence ID" value="NZ_JAVDVI010000001.1"/>
</dbReference>
<keyword evidence="5" id="KW-1185">Reference proteome</keyword>
<sequence>MQKLSIITFLSLSFFSFSQTQEAELEKRKRHDELQQKFVTDCAEHYNYNYNMNEWQACLDAGLKVDSTYAYFWQQKAMPYFKARKYEVGMNYIDKAVLYDAERWQPYRAFIKCIFAKTYKDAILDFEDCIKKFGNGYVMDHTYNFYIAISCLQLNEFSKVEILLQDYVNQMLAKNGEDWLHPTALFYLGISQYEQSRFEEAITNFDKALKNYKNLAEAQYYKAICLAKLGKTEEYQTLLKEAFENAKIGYKLSEDNTIYETYPYQPRW</sequence>
<evidence type="ECO:0000313" key="4">
    <source>
        <dbReference type="EMBL" id="MDR6966023.1"/>
    </source>
</evidence>
<dbReference type="Pfam" id="PF07719">
    <property type="entry name" value="TPR_2"/>
    <property type="match status" value="1"/>
</dbReference>
<name>A0ABU1TKU3_9FLAO</name>
<evidence type="ECO:0000256" key="2">
    <source>
        <dbReference type="ARBA" id="ARBA00022803"/>
    </source>
</evidence>
<dbReference type="Proteomes" id="UP001255185">
    <property type="component" value="Unassembled WGS sequence"/>
</dbReference>
<comment type="caution">
    <text evidence="4">The sequence shown here is derived from an EMBL/GenBank/DDBJ whole genome shotgun (WGS) entry which is preliminary data.</text>
</comment>
<dbReference type="PROSITE" id="PS50005">
    <property type="entry name" value="TPR"/>
    <property type="match status" value="1"/>
</dbReference>
<gene>
    <name evidence="4" type="ORF">J2X31_000016</name>
</gene>
<reference evidence="4 5" key="1">
    <citation type="submission" date="2023-07" db="EMBL/GenBank/DDBJ databases">
        <title>Sorghum-associated microbial communities from plants grown in Nebraska, USA.</title>
        <authorList>
            <person name="Schachtman D."/>
        </authorList>
    </citation>
    <scope>NUCLEOTIDE SEQUENCE [LARGE SCALE GENOMIC DNA]</scope>
    <source>
        <strain evidence="4 5">3773</strain>
    </source>
</reference>
<keyword evidence="1" id="KW-0677">Repeat</keyword>
<dbReference type="InterPro" id="IPR011990">
    <property type="entry name" value="TPR-like_helical_dom_sf"/>
</dbReference>
<dbReference type="SUPFAM" id="SSF48452">
    <property type="entry name" value="TPR-like"/>
    <property type="match status" value="1"/>
</dbReference>
<protein>
    <submittedName>
        <fullName evidence="4">Tetratricopeptide (TPR) repeat protein</fullName>
    </submittedName>
</protein>
<dbReference type="Gene3D" id="1.25.40.10">
    <property type="entry name" value="Tetratricopeptide repeat domain"/>
    <property type="match status" value="1"/>
</dbReference>
<dbReference type="InterPro" id="IPR013105">
    <property type="entry name" value="TPR_2"/>
</dbReference>
<evidence type="ECO:0000313" key="5">
    <source>
        <dbReference type="Proteomes" id="UP001255185"/>
    </source>
</evidence>
<dbReference type="SMART" id="SM00028">
    <property type="entry name" value="TPR"/>
    <property type="match status" value="2"/>
</dbReference>
<dbReference type="InterPro" id="IPR019734">
    <property type="entry name" value="TPR_rpt"/>
</dbReference>
<evidence type="ECO:0000256" key="1">
    <source>
        <dbReference type="ARBA" id="ARBA00022737"/>
    </source>
</evidence>
<proteinExistence type="predicted"/>
<evidence type="ECO:0000256" key="3">
    <source>
        <dbReference type="PROSITE-ProRule" id="PRU00339"/>
    </source>
</evidence>
<feature type="repeat" description="TPR" evidence="3">
    <location>
        <begin position="182"/>
        <end position="215"/>
    </location>
</feature>